<dbReference type="RefSeq" id="WP_377964380.1">
    <property type="nucleotide sequence ID" value="NZ_JBHZOL010000066.1"/>
</dbReference>
<dbReference type="InterPro" id="IPR004634">
    <property type="entry name" value="Pept_S49_pIV"/>
</dbReference>
<evidence type="ECO:0000256" key="4">
    <source>
        <dbReference type="ARBA" id="ARBA00022801"/>
    </source>
</evidence>
<dbReference type="PANTHER" id="PTHR33209:SF1">
    <property type="entry name" value="PEPTIDASE S49 DOMAIN-CONTAINING PROTEIN"/>
    <property type="match status" value="1"/>
</dbReference>
<dbReference type="Proteomes" id="UP001600165">
    <property type="component" value="Unassembled WGS sequence"/>
</dbReference>
<dbReference type="InterPro" id="IPR047272">
    <property type="entry name" value="S49_SppA_C"/>
</dbReference>
<keyword evidence="7" id="KW-1003">Cell membrane</keyword>
<keyword evidence="8" id="KW-0812">Transmembrane</keyword>
<comment type="caution">
    <text evidence="10">The sequence shown here is derived from an EMBL/GenBank/DDBJ whole genome shotgun (WGS) entry which is preliminary data.</text>
</comment>
<dbReference type="GO" id="GO:0016787">
    <property type="term" value="F:hydrolase activity"/>
    <property type="evidence" value="ECO:0007669"/>
    <property type="project" value="UniProtKB-KW"/>
</dbReference>
<dbReference type="CDD" id="cd07023">
    <property type="entry name" value="S49_Sppa_N_C"/>
    <property type="match status" value="1"/>
</dbReference>
<keyword evidence="3 7" id="KW-0645">Protease</keyword>
<gene>
    <name evidence="10" type="primary">sppA</name>
    <name evidence="10" type="ORF">ACFVKH_09615</name>
</gene>
<dbReference type="PIRSF" id="PIRSF001217">
    <property type="entry name" value="Protease_4_SppA"/>
    <property type="match status" value="1"/>
</dbReference>
<feature type="transmembrane region" description="Helical" evidence="8">
    <location>
        <begin position="12"/>
        <end position="39"/>
    </location>
</feature>
<keyword evidence="7" id="KW-0997">Cell inner membrane</keyword>
<dbReference type="EC" id="3.4.21.-" evidence="7"/>
<evidence type="ECO:0000313" key="10">
    <source>
        <dbReference type="EMBL" id="MFE4106534.1"/>
    </source>
</evidence>
<dbReference type="InterPro" id="IPR029045">
    <property type="entry name" value="ClpP/crotonase-like_dom_sf"/>
</dbReference>
<dbReference type="SUPFAM" id="SSF52096">
    <property type="entry name" value="ClpP/crotonase"/>
    <property type="match status" value="2"/>
</dbReference>
<dbReference type="EMBL" id="JBHZOL010000066">
    <property type="protein sequence ID" value="MFE4106534.1"/>
    <property type="molecule type" value="Genomic_DNA"/>
</dbReference>
<sequence length="602" mass="65009">MRDFIKYTAASAVGAFLSLVTLMILLGFGAVGLLTFVIATASRDTEPQIEDKSLLVFDLSVDITNSIPPGGPEVVIEEALYGDLGQAVSLKTVLEAIDQAANDDRIVGLLLQGNTFEGLSTLREVREGLVKFKATGKPIIAYEMGWAERDYYLISVADTIILNPSGILELNGFSAETQFLAGALQKYGVGVQVLRAGRYKSAVEPFTRTESSPEEREQTQALLSDLWQDFLTTAAQERDLTPQRLQQIADAGGLLMADEALQAGLVDEVAYFDEVLSDLGELTESEADTFEDFPQVDLVDYGLRAEFASDNSSDNTIAVVYAEGEIVGGESAPGLVGSDTLTRLLRELRQDDDVKAIVLRINSPGGGAAASELITREVELASETKPLMVSMGDFAASGGYMMAAPGDTIFATPTTITGSIGVFGLLLNLKEIANENGITWDVVKTAQFADIGTIARPQSPQELALQQDIVDTLYNRFLGIVSESRDMTTAEVDQVAQGRVWSGVDAAEVGLVDEIGGLSDAIAAAARAADLEEWQVEEYPQPRTLEEQIFESLFGQIISRLPGAQDPLTQEIYAFRDRLRTLGLLDDPNGLYTRIPFTTTIK</sequence>
<dbReference type="NCBIfam" id="TIGR00706">
    <property type="entry name" value="SppA_dom"/>
    <property type="match status" value="1"/>
</dbReference>
<protein>
    <recommendedName>
        <fullName evidence="7">Protease 4</fullName>
        <ecNumber evidence="7">3.4.21.-</ecNumber>
    </recommendedName>
    <alternativeName>
        <fullName evidence="7">Endopeptidase IV</fullName>
    </alternativeName>
    <alternativeName>
        <fullName evidence="7">Protease IV</fullName>
    </alternativeName>
    <alternativeName>
        <fullName evidence="7">Signal peptide peptidase</fullName>
    </alternativeName>
</protein>
<proteinExistence type="inferred from homology"/>
<dbReference type="Gene3D" id="3.90.226.10">
    <property type="entry name" value="2-enoyl-CoA Hydratase, Chain A, domain 1"/>
    <property type="match status" value="4"/>
</dbReference>
<evidence type="ECO:0000256" key="7">
    <source>
        <dbReference type="PIRNR" id="PIRNR001217"/>
    </source>
</evidence>
<reference evidence="10 11" key="1">
    <citation type="submission" date="2024-10" db="EMBL/GenBank/DDBJ databases">
        <authorList>
            <person name="Ratan Roy A."/>
            <person name="Morales Sandoval P.H."/>
            <person name="De Los Santos Villalobos S."/>
            <person name="Chakraborty S."/>
            <person name="Mukherjee J."/>
        </authorList>
    </citation>
    <scope>NUCLEOTIDE SEQUENCE [LARGE SCALE GENOMIC DNA]</scope>
    <source>
        <strain evidence="10 11">S1</strain>
    </source>
</reference>
<evidence type="ECO:0000256" key="2">
    <source>
        <dbReference type="ARBA" id="ARBA00008683"/>
    </source>
</evidence>
<evidence type="ECO:0000256" key="8">
    <source>
        <dbReference type="SAM" id="Phobius"/>
    </source>
</evidence>
<feature type="domain" description="Peptidase S49" evidence="9">
    <location>
        <begin position="132"/>
        <end position="282"/>
    </location>
</feature>
<evidence type="ECO:0000256" key="5">
    <source>
        <dbReference type="ARBA" id="ARBA00022825"/>
    </source>
</evidence>
<evidence type="ECO:0000259" key="9">
    <source>
        <dbReference type="Pfam" id="PF01343"/>
    </source>
</evidence>
<evidence type="ECO:0000256" key="6">
    <source>
        <dbReference type="ARBA" id="ARBA00023136"/>
    </source>
</evidence>
<evidence type="ECO:0000256" key="3">
    <source>
        <dbReference type="ARBA" id="ARBA00022670"/>
    </source>
</evidence>
<accession>A0ABW6IEC2</accession>
<keyword evidence="4 7" id="KW-0378">Hydrolase</keyword>
<dbReference type="InterPro" id="IPR004635">
    <property type="entry name" value="Pept_S49_SppA"/>
</dbReference>
<dbReference type="NCBIfam" id="TIGR00705">
    <property type="entry name" value="SppA_67K"/>
    <property type="match status" value="1"/>
</dbReference>
<dbReference type="Pfam" id="PF01343">
    <property type="entry name" value="Peptidase_S49"/>
    <property type="match status" value="2"/>
</dbReference>
<dbReference type="InterPro" id="IPR047217">
    <property type="entry name" value="S49_SppA_67K_type_N"/>
</dbReference>
<feature type="domain" description="Peptidase S49" evidence="9">
    <location>
        <begin position="381"/>
        <end position="531"/>
    </location>
</feature>
<keyword evidence="5" id="KW-0720">Serine protease</keyword>
<organism evidence="10 11">
    <name type="scientific">Almyronema epifaneia S1</name>
    <dbReference type="NCBI Taxonomy" id="2991925"/>
    <lineage>
        <taxon>Bacteria</taxon>
        <taxon>Bacillati</taxon>
        <taxon>Cyanobacteriota</taxon>
        <taxon>Cyanophyceae</taxon>
        <taxon>Nodosilineales</taxon>
        <taxon>Nodosilineaceae</taxon>
        <taxon>Almyronema</taxon>
        <taxon>Almyronema epifaneia</taxon>
    </lineage>
</organism>
<evidence type="ECO:0000256" key="1">
    <source>
        <dbReference type="ARBA" id="ARBA00004370"/>
    </source>
</evidence>
<dbReference type="InterPro" id="IPR002142">
    <property type="entry name" value="Peptidase_S49"/>
</dbReference>
<keyword evidence="11" id="KW-1185">Reference proteome</keyword>
<comment type="similarity">
    <text evidence="2 7">Belongs to the peptidase S49 family.</text>
</comment>
<evidence type="ECO:0000313" key="11">
    <source>
        <dbReference type="Proteomes" id="UP001600165"/>
    </source>
</evidence>
<name>A0ABW6IEC2_9CYAN</name>
<comment type="subcellular location">
    <subcellularLocation>
        <location evidence="7">Cell inner membrane</location>
    </subcellularLocation>
    <subcellularLocation>
        <location evidence="1">Membrane</location>
    </subcellularLocation>
</comment>
<dbReference type="PANTHER" id="PTHR33209">
    <property type="entry name" value="PROTEASE 4"/>
    <property type="match status" value="1"/>
</dbReference>
<keyword evidence="8" id="KW-1133">Transmembrane helix</keyword>
<dbReference type="CDD" id="cd07018">
    <property type="entry name" value="S49_SppA_67K_type"/>
    <property type="match status" value="1"/>
</dbReference>
<keyword evidence="6 7" id="KW-0472">Membrane</keyword>